<sequence>MYFSTGEIIVRAELGAYDIKFMIGRTMFSYEVKLTKMLDLSNQQVRDTLGVSLENLLNHDYRVNIGEAVTHRMGEYAKKYGYNGIIAP</sequence>
<name>A0ABT9U713_PAEHA</name>
<protein>
    <submittedName>
        <fullName evidence="1">RES domain-containing protein</fullName>
    </submittedName>
</protein>
<accession>A0ABT9U713</accession>
<evidence type="ECO:0000313" key="1">
    <source>
        <dbReference type="EMBL" id="MDQ0114024.1"/>
    </source>
</evidence>
<organism evidence="1 2">
    <name type="scientific">Paenibacillus harenae</name>
    <dbReference type="NCBI Taxonomy" id="306543"/>
    <lineage>
        <taxon>Bacteria</taxon>
        <taxon>Bacillati</taxon>
        <taxon>Bacillota</taxon>
        <taxon>Bacilli</taxon>
        <taxon>Bacillales</taxon>
        <taxon>Paenibacillaceae</taxon>
        <taxon>Paenibacillus</taxon>
    </lineage>
</organism>
<dbReference type="EMBL" id="JAUSSU010000006">
    <property type="protein sequence ID" value="MDQ0114024.1"/>
    <property type="molecule type" value="Genomic_DNA"/>
</dbReference>
<keyword evidence="2" id="KW-1185">Reference proteome</keyword>
<comment type="caution">
    <text evidence="1">The sequence shown here is derived from an EMBL/GenBank/DDBJ whole genome shotgun (WGS) entry which is preliminary data.</text>
</comment>
<dbReference type="RefSeq" id="WP_307205324.1">
    <property type="nucleotide sequence ID" value="NZ_JAUSSU010000006.1"/>
</dbReference>
<proteinExistence type="predicted"/>
<reference evidence="1 2" key="1">
    <citation type="submission" date="2023-07" db="EMBL/GenBank/DDBJ databases">
        <title>Sorghum-associated microbial communities from plants grown in Nebraska, USA.</title>
        <authorList>
            <person name="Schachtman D."/>
        </authorList>
    </citation>
    <scope>NUCLEOTIDE SEQUENCE [LARGE SCALE GENOMIC DNA]</scope>
    <source>
        <strain evidence="1 2">CC482</strain>
    </source>
</reference>
<gene>
    <name evidence="1" type="ORF">J2T15_003467</name>
</gene>
<dbReference type="Proteomes" id="UP001229346">
    <property type="component" value="Unassembled WGS sequence"/>
</dbReference>
<evidence type="ECO:0000313" key="2">
    <source>
        <dbReference type="Proteomes" id="UP001229346"/>
    </source>
</evidence>